<dbReference type="InterPro" id="IPR032979">
    <property type="entry name" value="ENGase"/>
</dbReference>
<dbReference type="InterPro" id="IPR013320">
    <property type="entry name" value="ConA-like_dom_sf"/>
</dbReference>
<dbReference type="Gene3D" id="2.60.120.260">
    <property type="entry name" value="Galactose-binding domain-like"/>
    <property type="match status" value="1"/>
</dbReference>
<evidence type="ECO:0000313" key="3">
    <source>
        <dbReference type="EMBL" id="MBO8438856.1"/>
    </source>
</evidence>
<evidence type="ECO:0000313" key="4">
    <source>
        <dbReference type="Proteomes" id="UP000823636"/>
    </source>
</evidence>
<organism evidence="3 4">
    <name type="scientific">Candidatus Caccoplasma merdipullorum</name>
    <dbReference type="NCBI Taxonomy" id="2840718"/>
    <lineage>
        <taxon>Bacteria</taxon>
        <taxon>Pseudomonadati</taxon>
        <taxon>Bacteroidota</taxon>
        <taxon>Bacteroidia</taxon>
        <taxon>Bacteroidales</taxon>
        <taxon>Bacteroidaceae</taxon>
        <taxon>Bacteroidaceae incertae sedis</taxon>
        <taxon>Candidatus Caccoplasma</taxon>
    </lineage>
</organism>
<dbReference type="InterPro" id="IPR026444">
    <property type="entry name" value="Secre_tail"/>
</dbReference>
<dbReference type="PANTHER" id="PTHR13246:SF1">
    <property type="entry name" value="CYTOSOLIC ENDO-BETA-N-ACETYLGLUCOSAMINIDASE"/>
    <property type="match status" value="1"/>
</dbReference>
<reference evidence="3" key="2">
    <citation type="journal article" date="2021" name="PeerJ">
        <title>Extensive microbial diversity within the chicken gut microbiome revealed by metagenomics and culture.</title>
        <authorList>
            <person name="Gilroy R."/>
            <person name="Ravi A."/>
            <person name="Getino M."/>
            <person name="Pursley I."/>
            <person name="Horton D.L."/>
            <person name="Alikhan N.F."/>
            <person name="Baker D."/>
            <person name="Gharbi K."/>
            <person name="Hall N."/>
            <person name="Watson M."/>
            <person name="Adriaenssens E.M."/>
            <person name="Foster-Nyarko E."/>
            <person name="Jarju S."/>
            <person name="Secka A."/>
            <person name="Antonio M."/>
            <person name="Oren A."/>
            <person name="Chaudhuri R.R."/>
            <person name="La Ragione R."/>
            <person name="Hildebrand F."/>
            <person name="Pallen M.J."/>
        </authorList>
    </citation>
    <scope>NUCLEOTIDE SEQUENCE</scope>
    <source>
        <strain evidence="3">G3-4614</strain>
    </source>
</reference>
<dbReference type="InterPro" id="IPR005201">
    <property type="entry name" value="TIM_ENGase"/>
</dbReference>
<sequence length="1247" mass="136932">MKKVLSLFAAFALLSCANAFAQTEPTHTNYVELGSDSKAWYQAYNSWQAGTPLYNGTEDAENENFFISRVKPRDRFVYTNTQVKETLNPARKLLWWCPIGVSSWNAVPSYFFNSEVFSMWSYVDIYGNWTAPMVQVPGAFLDICHKNGVAASPVAAIAWASRPSTGDGGNGSMIQALVDGGYDKFLKYLNYYGIDGIGWNSEFYWSGMGSYMNNFKNLMGDCYANADAYGVPLFHNAWYSFTTNSGDIGDFSYLGTNCADWFHYNGKTVSSAYFLNYNWGASLLSSSQNVANGFAGRSSFDVYAGMNYQAGGTVPWTALNNYDISVGLWGAHNMNMIYENKGENGSAPMQQQKTYQLISENSFTGSSYNPVNAPAISNNLLHSSKATNFHGFSSFIVARSSLTCDDLANDPFVTYFNLGNGQFFNVGGKTTFNNEWYNIGIQDYLPTWRWWWTKSFMGKDASSVSEDLTAEFTWDDAWFGGSCLQISGQTDAAYLQLFKTKYATASNDKLTIRYKVVSGSGTMAWACTTEERLGSTGSKEISRSIVSNAAVTDDWQLVETPVGGRQGIAIDGATLALIGLKFTNTSSDFKVLIGEISLTRGTSVTPSAPVITSSKSLGSNYKGVDLKVIFDMASEKTDPVYNADVNTWYFKVYTQQEDAEPVMCTATTSWAAYVVGAPYDADLGGKIRIGVSAVSLDGKNESEISWGEYQSVPEISIVEGFSIDKPVIKANEEFTIGFDDPNHDAASWEIKSASTGQSMYSVVANNFTTRLAEEGLYDLHVTIKGNTEIYRGYIQISPAAVGAMPLINSLTANNSEDPIDVETGDNVEFAYVGRPDADGMVSRGIQMTTNGFGFPVSQFGWSSAGTQAFTMTYWFNINSLNPSQEGTTMLSIRSAADGWPMNNWGYLWCDILPDNHIKVALRISGSSEVNTSQPGNELTEDFEFTTGTWYHMAWVFDYTDKREAAVYINGKELGRLSNPTPYTWKDSYYIFLGGTAANRSALDANVDEFQLYNKALTPEEIQASMNHFTQAELPSSLIGYWDFETDPEADNTLKSVGTNKNYVAAMYEIVSLEENEITYVPKEFAFTTGAPFISGDIYEIKTVPTWTLKGASVQSTSGDCAAGEATVSYASEGQYTAVLKLENGWGSATKEFSYVNVSASSGIEEVSVAEMQAFPNPFVDEVYVRFAEEGVYTIAVYDASGRQMGSSQVDASAGEMINIPVTGASGIYYMKVYSGDTLLKAMKVIKK</sequence>
<proteinExistence type="predicted"/>
<gene>
    <name evidence="3" type="ORF">IAC54_08200</name>
</gene>
<keyword evidence="1" id="KW-0732">Signal</keyword>
<protein>
    <submittedName>
        <fullName evidence="3">T9SS type A sorting domain-containing protein</fullName>
    </submittedName>
</protein>
<dbReference type="Pfam" id="PF13385">
    <property type="entry name" value="Laminin_G_3"/>
    <property type="match status" value="1"/>
</dbReference>
<dbReference type="GO" id="GO:0033925">
    <property type="term" value="F:mannosyl-glycoprotein endo-beta-N-acetylglucosaminidase activity"/>
    <property type="evidence" value="ECO:0007669"/>
    <property type="project" value="InterPro"/>
</dbReference>
<dbReference type="EMBL" id="JADIMW010000084">
    <property type="protein sequence ID" value="MBO8438856.1"/>
    <property type="molecule type" value="Genomic_DNA"/>
</dbReference>
<feature type="chain" id="PRO_5038978557" evidence="1">
    <location>
        <begin position="22"/>
        <end position="1247"/>
    </location>
</feature>
<name>A0A9D9E644_9BACT</name>
<dbReference type="AlphaFoldDB" id="A0A9D9E644"/>
<accession>A0A9D9E644</accession>
<evidence type="ECO:0000256" key="1">
    <source>
        <dbReference type="SAM" id="SignalP"/>
    </source>
</evidence>
<dbReference type="Gene3D" id="3.20.20.80">
    <property type="entry name" value="Glycosidases"/>
    <property type="match status" value="1"/>
</dbReference>
<evidence type="ECO:0000259" key="2">
    <source>
        <dbReference type="Pfam" id="PF03644"/>
    </source>
</evidence>
<dbReference type="Proteomes" id="UP000823636">
    <property type="component" value="Unassembled WGS sequence"/>
</dbReference>
<reference evidence="3" key="1">
    <citation type="submission" date="2020-10" db="EMBL/GenBank/DDBJ databases">
        <authorList>
            <person name="Gilroy R."/>
        </authorList>
    </citation>
    <scope>NUCLEOTIDE SEQUENCE</scope>
    <source>
        <strain evidence="3">G3-4614</strain>
    </source>
</reference>
<comment type="caution">
    <text evidence="3">The sequence shown here is derived from an EMBL/GenBank/DDBJ whole genome shotgun (WGS) entry which is preliminary data.</text>
</comment>
<dbReference type="PROSITE" id="PS51257">
    <property type="entry name" value="PROKAR_LIPOPROTEIN"/>
    <property type="match status" value="1"/>
</dbReference>
<dbReference type="Gene3D" id="2.60.120.200">
    <property type="match status" value="1"/>
</dbReference>
<dbReference type="Pfam" id="PF03644">
    <property type="entry name" value="Glyco_hydro_85"/>
    <property type="match status" value="1"/>
</dbReference>
<feature type="signal peptide" evidence="1">
    <location>
        <begin position="1"/>
        <end position="21"/>
    </location>
</feature>
<feature type="domain" description="Cytosolic endo-beta-N-acetylglucosaminidase TIM barrel" evidence="2">
    <location>
        <begin position="114"/>
        <end position="423"/>
    </location>
</feature>
<dbReference type="SUPFAM" id="SSF49899">
    <property type="entry name" value="Concanavalin A-like lectins/glucanases"/>
    <property type="match status" value="1"/>
</dbReference>
<dbReference type="PANTHER" id="PTHR13246">
    <property type="entry name" value="ENDO BETA N-ACETYLGLUCOSAMINIDASE"/>
    <property type="match status" value="1"/>
</dbReference>
<dbReference type="GO" id="GO:0005975">
    <property type="term" value="P:carbohydrate metabolic process"/>
    <property type="evidence" value="ECO:0007669"/>
    <property type="project" value="UniProtKB-ARBA"/>
</dbReference>
<dbReference type="NCBIfam" id="TIGR04183">
    <property type="entry name" value="Por_Secre_tail"/>
    <property type="match status" value="1"/>
</dbReference>